<dbReference type="Pfam" id="PF00703">
    <property type="entry name" value="Glyco_hydro_2"/>
    <property type="match status" value="1"/>
</dbReference>
<dbReference type="EMBL" id="BONO01000001">
    <property type="protein sequence ID" value="GIG34723.1"/>
    <property type="molecule type" value="Genomic_DNA"/>
</dbReference>
<evidence type="ECO:0000259" key="4">
    <source>
        <dbReference type="Pfam" id="PF00703"/>
    </source>
</evidence>
<dbReference type="RefSeq" id="WP_203666774.1">
    <property type="nucleotide sequence ID" value="NZ_BONO01000001.1"/>
</dbReference>
<protein>
    <submittedName>
        <fullName evidence="8">Beta-galactosidase</fullName>
    </submittedName>
</protein>
<keyword evidence="9" id="KW-1185">Reference proteome</keyword>
<evidence type="ECO:0000256" key="3">
    <source>
        <dbReference type="ARBA" id="ARBA00023295"/>
    </source>
</evidence>
<keyword evidence="2" id="KW-0378">Hydrolase</keyword>
<comment type="caution">
    <text evidence="8">The sequence shown here is derived from an EMBL/GenBank/DDBJ whole genome shotgun (WGS) entry which is preliminary data.</text>
</comment>
<organism evidence="8 9">
    <name type="scientific">Cellulomonas pakistanensis</name>
    <dbReference type="NCBI Taxonomy" id="992287"/>
    <lineage>
        <taxon>Bacteria</taxon>
        <taxon>Bacillati</taxon>
        <taxon>Actinomycetota</taxon>
        <taxon>Actinomycetes</taxon>
        <taxon>Micrococcales</taxon>
        <taxon>Cellulomonadaceae</taxon>
        <taxon>Cellulomonas</taxon>
    </lineage>
</organism>
<evidence type="ECO:0000259" key="6">
    <source>
        <dbReference type="Pfam" id="PF16355"/>
    </source>
</evidence>
<evidence type="ECO:0000313" key="9">
    <source>
        <dbReference type="Proteomes" id="UP000642125"/>
    </source>
</evidence>
<dbReference type="InterPro" id="IPR006101">
    <property type="entry name" value="Glyco_hydro_2"/>
</dbReference>
<accession>A0A919P6X5</accession>
<dbReference type="InterPro" id="IPR036156">
    <property type="entry name" value="Beta-gal/glucu_dom_sf"/>
</dbReference>
<dbReference type="GO" id="GO:0004553">
    <property type="term" value="F:hydrolase activity, hydrolyzing O-glycosyl compounds"/>
    <property type="evidence" value="ECO:0007669"/>
    <property type="project" value="InterPro"/>
</dbReference>
<dbReference type="InterPro" id="IPR032311">
    <property type="entry name" value="DUF4982"/>
</dbReference>
<dbReference type="InterPro" id="IPR008979">
    <property type="entry name" value="Galactose-bd-like_sf"/>
</dbReference>
<dbReference type="SUPFAM" id="SSF51445">
    <property type="entry name" value="(Trans)glycosidases"/>
    <property type="match status" value="1"/>
</dbReference>
<evidence type="ECO:0000256" key="1">
    <source>
        <dbReference type="ARBA" id="ARBA00007401"/>
    </source>
</evidence>
<dbReference type="InterPro" id="IPR017853">
    <property type="entry name" value="GH"/>
</dbReference>
<dbReference type="PRINTS" id="PR00132">
    <property type="entry name" value="GLHYDRLASE2"/>
</dbReference>
<dbReference type="AlphaFoldDB" id="A0A919P6X5"/>
<dbReference type="Gene3D" id="2.60.120.260">
    <property type="entry name" value="Galactose-binding domain-like"/>
    <property type="match status" value="1"/>
</dbReference>
<feature type="domain" description="DUF4982" evidence="6">
    <location>
        <begin position="631"/>
        <end position="688"/>
    </location>
</feature>
<dbReference type="Pfam" id="PF18565">
    <property type="entry name" value="Glyco_hydro2_C5"/>
    <property type="match status" value="1"/>
</dbReference>
<dbReference type="InterPro" id="IPR051913">
    <property type="entry name" value="GH2_Domain-Containing"/>
</dbReference>
<feature type="domain" description="Glycoside hydrolase family 2 immunoglobulin-like beta-sandwich" evidence="4">
    <location>
        <begin position="164"/>
        <end position="265"/>
    </location>
</feature>
<sequence length="809" mass="88367">MTTTSFNSGWTVRPKTSIFEQIGQAPSSETRVTVPHDALITQERGEGHSGKTAYFPPTATFEYIKSFPVHKEMRDRAVWLEFQGAYRDAVVYVNDEFAGHRPYGYSIFHIPLHDHLRFGQDNTVRVEVRGHEDSRWYTGVGLLRDVLLHDTDPLHLVPYGVHVTHPDVDEERAVLEVAAAVVNERRHRGTVRVRTEVRDADGVVVTSQESPVTVPSGEEAVARQRLYLPAPRLWSVDDPYLYSVEVQLVDDGVALDSVTVPLGIRTIRLDPQHGLRINGHTVKLRGACVHHDNGALGGASVPEAEERRVRLLKDAGFNAIRAAHTPLSIAALDACDRLGMLVMDESFDVWTVGKSSFDYSLDFPEWWARDIESMVLKDRNHPSVIFYSIGNEIPETGNPGGAVWSRRLADEVRRHDSTRLVTNGVNGFVAALTDVMGMMSQATSAGESGGVNDAMGSAGDMMNQISASELVTAKTEEAFAALDVAGVNYGEARYAVDRELFPHRLVVGTETFPGHIDVLWPLVEANPHVLGDFTWAGWDYLGEVGVGRPRYLGEEDQQFEAPYPWISAWVGDLDMTGWRRAISFYRETVFGLRHEPYVAVHRPATYGRTPSSSGWAWPDAIASWSWDVNAGTPIRVDVYSDAEEVELILNGRKLGRAPVGASKACIAEFDLAYEPGELIAVALVEGAEQSRTTLLTSGEARAIALAPETTSLKVDGVAFVELKLVDEDGRTVTNGDRAVTASISGPGELVGVVSGRPDPEHPFTDATCRTFDGRALVIVRATGIGQIAVSVDAGPMNAETVISAGSANG</sequence>
<dbReference type="InterPro" id="IPR013783">
    <property type="entry name" value="Ig-like_fold"/>
</dbReference>
<evidence type="ECO:0000256" key="2">
    <source>
        <dbReference type="ARBA" id="ARBA00022801"/>
    </source>
</evidence>
<dbReference type="SUPFAM" id="SSF49303">
    <property type="entry name" value="beta-Galactosidase/glucuronidase domain"/>
    <property type="match status" value="1"/>
</dbReference>
<name>A0A919P6X5_9CELL</name>
<feature type="domain" description="Glycoside hydrolase family 2" evidence="7">
    <location>
        <begin position="704"/>
        <end position="801"/>
    </location>
</feature>
<dbReference type="InterPro" id="IPR006102">
    <property type="entry name" value="Ig-like_GH2"/>
</dbReference>
<proteinExistence type="inferred from homology"/>
<dbReference type="Proteomes" id="UP000642125">
    <property type="component" value="Unassembled WGS sequence"/>
</dbReference>
<dbReference type="Pfam" id="PF02836">
    <property type="entry name" value="Glyco_hydro_2_C"/>
    <property type="match status" value="1"/>
</dbReference>
<feature type="domain" description="Glycoside hydrolase family 2 catalytic" evidence="5">
    <location>
        <begin position="275"/>
        <end position="435"/>
    </location>
</feature>
<dbReference type="Pfam" id="PF16355">
    <property type="entry name" value="DUF4982"/>
    <property type="match status" value="1"/>
</dbReference>
<evidence type="ECO:0000259" key="7">
    <source>
        <dbReference type="Pfam" id="PF18565"/>
    </source>
</evidence>
<dbReference type="SUPFAM" id="SSF49785">
    <property type="entry name" value="Galactose-binding domain-like"/>
    <property type="match status" value="1"/>
</dbReference>
<dbReference type="Gene3D" id="3.20.20.80">
    <property type="entry name" value="Glycosidases"/>
    <property type="match status" value="1"/>
</dbReference>
<gene>
    <name evidence="8" type="ORF">Cpa01nite_01040</name>
</gene>
<dbReference type="InterPro" id="IPR040605">
    <property type="entry name" value="Glyco_hydro2_dom5"/>
</dbReference>
<dbReference type="Gene3D" id="2.60.40.10">
    <property type="entry name" value="Immunoglobulins"/>
    <property type="match status" value="3"/>
</dbReference>
<dbReference type="GO" id="GO:0005975">
    <property type="term" value="P:carbohydrate metabolic process"/>
    <property type="evidence" value="ECO:0007669"/>
    <property type="project" value="InterPro"/>
</dbReference>
<dbReference type="PANTHER" id="PTHR42732:SF1">
    <property type="entry name" value="BETA-MANNOSIDASE"/>
    <property type="match status" value="1"/>
</dbReference>
<evidence type="ECO:0000313" key="8">
    <source>
        <dbReference type="EMBL" id="GIG34723.1"/>
    </source>
</evidence>
<dbReference type="InterPro" id="IPR006103">
    <property type="entry name" value="Glyco_hydro_2_cat"/>
</dbReference>
<evidence type="ECO:0000259" key="5">
    <source>
        <dbReference type="Pfam" id="PF02836"/>
    </source>
</evidence>
<dbReference type="PANTHER" id="PTHR42732">
    <property type="entry name" value="BETA-GALACTOSIDASE"/>
    <property type="match status" value="1"/>
</dbReference>
<keyword evidence="3" id="KW-0326">Glycosidase</keyword>
<comment type="similarity">
    <text evidence="1">Belongs to the glycosyl hydrolase 2 family.</text>
</comment>
<reference evidence="8" key="1">
    <citation type="submission" date="2021-01" db="EMBL/GenBank/DDBJ databases">
        <title>Whole genome shotgun sequence of Cellulomonas pakistanensis NBRC 110800.</title>
        <authorList>
            <person name="Komaki H."/>
            <person name="Tamura T."/>
        </authorList>
    </citation>
    <scope>NUCLEOTIDE SEQUENCE</scope>
    <source>
        <strain evidence="8">NBRC 110800</strain>
    </source>
</reference>